<dbReference type="EMBL" id="BSTX01000006">
    <property type="protein sequence ID" value="GLZ81603.1"/>
    <property type="molecule type" value="Genomic_DNA"/>
</dbReference>
<dbReference type="Proteomes" id="UP001165079">
    <property type="component" value="Unassembled WGS sequence"/>
</dbReference>
<dbReference type="PROSITE" id="PS51318">
    <property type="entry name" value="TAT"/>
    <property type="match status" value="1"/>
</dbReference>
<evidence type="ECO:0000313" key="2">
    <source>
        <dbReference type="EMBL" id="GLZ81603.1"/>
    </source>
</evidence>
<protein>
    <submittedName>
        <fullName evidence="2">Peptide ABC transporter substrate-binding protein</fullName>
    </submittedName>
</protein>
<organism evidence="2 3">
    <name type="scientific">Actinorhabdospora filicis</name>
    <dbReference type="NCBI Taxonomy" id="1785913"/>
    <lineage>
        <taxon>Bacteria</taxon>
        <taxon>Bacillati</taxon>
        <taxon>Actinomycetota</taxon>
        <taxon>Actinomycetes</taxon>
        <taxon>Micromonosporales</taxon>
        <taxon>Micromonosporaceae</taxon>
        <taxon>Actinorhabdospora</taxon>
    </lineage>
</organism>
<comment type="caution">
    <text evidence="2">The sequence shown here is derived from an EMBL/GenBank/DDBJ whole genome shotgun (WGS) entry which is preliminary data.</text>
</comment>
<dbReference type="PANTHER" id="PTHR30290">
    <property type="entry name" value="PERIPLASMIC BINDING COMPONENT OF ABC TRANSPORTER"/>
    <property type="match status" value="1"/>
</dbReference>
<evidence type="ECO:0000313" key="3">
    <source>
        <dbReference type="Proteomes" id="UP001165079"/>
    </source>
</evidence>
<sequence>MTSQFDISRRRLFQVMGLTAVAATGATALTACGSGDDGGGKSGGEFTGVYDFKRDTQNMNAADANGGLLLSSIYADLFATTGAFYDWGAKTWLYQLIESHSWEGPVLVINVRKGVKWSDGSDLTSADFHRTYATLILNTPVWGDAWPMVKQIDVVDDHQLKLTVDKPYPGMERPILKQRVWPKATHGALGDKAIAMLTEGVKNADPKQTAFNDELLALKPENFVCSGPFKLDLGQSSDTVLTFVKNTGGYGADKVKFDKVTIYKGDNKAAAQFLVERKLDYSTNAFTPTEHETFSAVSGLKLLETPGYDGAGVMFNYASKPELKDARVRKALAYALDFEKVGKIARGKTFYVSKYDNGLPDVQSEELFTADQLAKFEVYKYDTAKAEALLTEAGWKKTDGKWHLPDGKPATFEVIGVQGWNDFELTASQVAEAWTAFGIETKANNVPGDNPWGVWSSGKWEVAVRHWGNPFNPEYWGAGFMNFQVDNGRTAEAPGQMLDLKMKSPTLGDVDVDALILTAKTDPDAEKQKEAVRKIATVFNELLPRIPIWGYKYLSPAIEGVRVKTFDAGGTTAKNQVYQDNPVILSLLDGRLGPA</sequence>
<dbReference type="Gene3D" id="3.10.105.10">
    <property type="entry name" value="Dipeptide-binding Protein, Domain 3"/>
    <property type="match status" value="1"/>
</dbReference>
<dbReference type="InterPro" id="IPR006311">
    <property type="entry name" value="TAT_signal"/>
</dbReference>
<evidence type="ECO:0000259" key="1">
    <source>
        <dbReference type="Pfam" id="PF00496"/>
    </source>
</evidence>
<dbReference type="GO" id="GO:1904680">
    <property type="term" value="F:peptide transmembrane transporter activity"/>
    <property type="evidence" value="ECO:0007669"/>
    <property type="project" value="TreeGrafter"/>
</dbReference>
<dbReference type="InterPro" id="IPR000914">
    <property type="entry name" value="SBP_5_dom"/>
</dbReference>
<proteinExistence type="predicted"/>
<dbReference type="SUPFAM" id="SSF53850">
    <property type="entry name" value="Periplasmic binding protein-like II"/>
    <property type="match status" value="1"/>
</dbReference>
<dbReference type="GO" id="GO:0015833">
    <property type="term" value="P:peptide transport"/>
    <property type="evidence" value="ECO:0007669"/>
    <property type="project" value="TreeGrafter"/>
</dbReference>
<dbReference type="InterPro" id="IPR039424">
    <property type="entry name" value="SBP_5"/>
</dbReference>
<dbReference type="AlphaFoldDB" id="A0A9W6SSM2"/>
<dbReference type="Gene3D" id="3.40.190.10">
    <property type="entry name" value="Periplasmic binding protein-like II"/>
    <property type="match status" value="1"/>
</dbReference>
<dbReference type="Pfam" id="PF00496">
    <property type="entry name" value="SBP_bac_5"/>
    <property type="match status" value="1"/>
</dbReference>
<reference evidence="2" key="1">
    <citation type="submission" date="2023-03" db="EMBL/GenBank/DDBJ databases">
        <title>Actinorhabdospora filicis NBRC 111898.</title>
        <authorList>
            <person name="Ichikawa N."/>
            <person name="Sato H."/>
            <person name="Tonouchi N."/>
        </authorList>
    </citation>
    <scope>NUCLEOTIDE SEQUENCE</scope>
    <source>
        <strain evidence="2">NBRC 111898</strain>
    </source>
</reference>
<accession>A0A9W6SSM2</accession>
<feature type="domain" description="Solute-binding protein family 5" evidence="1">
    <location>
        <begin position="101"/>
        <end position="476"/>
    </location>
</feature>
<name>A0A9W6SSM2_9ACTN</name>
<dbReference type="RefSeq" id="WP_285667119.1">
    <property type="nucleotide sequence ID" value="NZ_BSTX01000006.1"/>
</dbReference>
<keyword evidence="3" id="KW-1185">Reference proteome</keyword>
<gene>
    <name evidence="2" type="ORF">Afil01_64100</name>
</gene>